<feature type="non-terminal residue" evidence="1">
    <location>
        <position position="60"/>
    </location>
</feature>
<dbReference type="AlphaFoldDB" id="A0A087U1K2"/>
<sequence>INKTTHSRSQKIIVQNTHFCLIIRNLERRRITCYYFLTDHLISCPWQKIFHRLFPLKTGS</sequence>
<dbReference type="EMBL" id="KK117719">
    <property type="protein sequence ID" value="KFM71241.1"/>
    <property type="molecule type" value="Genomic_DNA"/>
</dbReference>
<evidence type="ECO:0000313" key="2">
    <source>
        <dbReference type="Proteomes" id="UP000054359"/>
    </source>
</evidence>
<name>A0A087U1K2_STEMI</name>
<reference evidence="1 2" key="1">
    <citation type="submission" date="2013-11" db="EMBL/GenBank/DDBJ databases">
        <title>Genome sequencing of Stegodyphus mimosarum.</title>
        <authorList>
            <person name="Bechsgaard J."/>
        </authorList>
    </citation>
    <scope>NUCLEOTIDE SEQUENCE [LARGE SCALE GENOMIC DNA]</scope>
</reference>
<keyword evidence="2" id="KW-1185">Reference proteome</keyword>
<proteinExistence type="predicted"/>
<evidence type="ECO:0000313" key="1">
    <source>
        <dbReference type="EMBL" id="KFM71241.1"/>
    </source>
</evidence>
<dbReference type="Proteomes" id="UP000054359">
    <property type="component" value="Unassembled WGS sequence"/>
</dbReference>
<protein>
    <submittedName>
        <fullName evidence="1">Uncharacterized protein</fullName>
    </submittedName>
</protein>
<organism evidence="1 2">
    <name type="scientific">Stegodyphus mimosarum</name>
    <name type="common">African social velvet spider</name>
    <dbReference type="NCBI Taxonomy" id="407821"/>
    <lineage>
        <taxon>Eukaryota</taxon>
        <taxon>Metazoa</taxon>
        <taxon>Ecdysozoa</taxon>
        <taxon>Arthropoda</taxon>
        <taxon>Chelicerata</taxon>
        <taxon>Arachnida</taxon>
        <taxon>Araneae</taxon>
        <taxon>Araneomorphae</taxon>
        <taxon>Entelegynae</taxon>
        <taxon>Eresoidea</taxon>
        <taxon>Eresidae</taxon>
        <taxon>Stegodyphus</taxon>
    </lineage>
</organism>
<accession>A0A087U1K2</accession>
<gene>
    <name evidence="1" type="ORF">X975_24105</name>
</gene>
<feature type="non-terminal residue" evidence="1">
    <location>
        <position position="1"/>
    </location>
</feature>